<dbReference type="AlphaFoldDB" id="A0AAV4N374"/>
<organism evidence="1 2">
    <name type="scientific">Caerostris darwini</name>
    <dbReference type="NCBI Taxonomy" id="1538125"/>
    <lineage>
        <taxon>Eukaryota</taxon>
        <taxon>Metazoa</taxon>
        <taxon>Ecdysozoa</taxon>
        <taxon>Arthropoda</taxon>
        <taxon>Chelicerata</taxon>
        <taxon>Arachnida</taxon>
        <taxon>Araneae</taxon>
        <taxon>Araneomorphae</taxon>
        <taxon>Entelegynae</taxon>
        <taxon>Araneoidea</taxon>
        <taxon>Araneidae</taxon>
        <taxon>Caerostris</taxon>
    </lineage>
</organism>
<gene>
    <name evidence="1" type="ORF">CDAR_254721</name>
</gene>
<proteinExistence type="predicted"/>
<comment type="caution">
    <text evidence="1">The sequence shown here is derived from an EMBL/GenBank/DDBJ whole genome shotgun (WGS) entry which is preliminary data.</text>
</comment>
<reference evidence="1 2" key="1">
    <citation type="submission" date="2021-06" db="EMBL/GenBank/DDBJ databases">
        <title>Caerostris darwini draft genome.</title>
        <authorList>
            <person name="Kono N."/>
            <person name="Arakawa K."/>
        </authorList>
    </citation>
    <scope>NUCLEOTIDE SEQUENCE [LARGE SCALE GENOMIC DNA]</scope>
</reference>
<sequence length="80" mass="8908">MGDTYLDPVSPTFPPRHADCPIRLQKTALRREGIIHPFRGINQGGGVLALCDEVPNELRPTTLWACGRPYCSYFKGEGCF</sequence>
<evidence type="ECO:0000313" key="2">
    <source>
        <dbReference type="Proteomes" id="UP001054837"/>
    </source>
</evidence>
<keyword evidence="2" id="KW-1185">Reference proteome</keyword>
<accession>A0AAV4N374</accession>
<dbReference type="Proteomes" id="UP001054837">
    <property type="component" value="Unassembled WGS sequence"/>
</dbReference>
<dbReference type="EMBL" id="BPLQ01001156">
    <property type="protein sequence ID" value="GIX79153.1"/>
    <property type="molecule type" value="Genomic_DNA"/>
</dbReference>
<protein>
    <submittedName>
        <fullName evidence="1">Uncharacterized protein</fullName>
    </submittedName>
</protein>
<name>A0AAV4N374_9ARAC</name>
<evidence type="ECO:0000313" key="1">
    <source>
        <dbReference type="EMBL" id="GIX79153.1"/>
    </source>
</evidence>